<dbReference type="InterPro" id="IPR000626">
    <property type="entry name" value="Ubiquitin-like_dom"/>
</dbReference>
<dbReference type="InterPro" id="IPR050409">
    <property type="entry name" value="E3_ubiq-protein_ligase"/>
</dbReference>
<accession>A0A835A4G2</accession>
<dbReference type="AlphaFoldDB" id="A0A835A4G2"/>
<proteinExistence type="predicted"/>
<evidence type="ECO:0000256" key="4">
    <source>
        <dbReference type="ARBA" id="ARBA00022679"/>
    </source>
</evidence>
<dbReference type="OrthoDB" id="587448at2759"/>
<gene>
    <name evidence="9" type="ORF">HU200_061739</name>
</gene>
<protein>
    <recommendedName>
        <fullName evidence="3">HECT-type E3 ubiquitin transferase</fullName>
        <ecNumber evidence="3">2.3.2.26</ecNumber>
    </recommendedName>
</protein>
<keyword evidence="10" id="KW-1185">Reference proteome</keyword>
<dbReference type="PANTHER" id="PTHR11254">
    <property type="entry name" value="HECT DOMAIN UBIQUITIN-PROTEIN LIGASE"/>
    <property type="match status" value="1"/>
</dbReference>
<sequence>MAPHGAASPEPDDAGVVQLLLRNIDSRTAVVRARREDTVGEVLDRLGAGAAELRAVHGGRELPLGATVGELGLPRDATLHLSYRLSSSAPRAGAAWGLASEIAAAAAGAHPYAPPDASSFHKLVVRFLASASSAAAAHPRAIADHMDAFRRSGVIDVLAQLYHNSYADEERRSAAERAIRCFLYPDADDATTTPVKPWTAPVLVELCRCIGIYSPAGDDELYIALRATLATVLSDPKWTPEHWHVVPRRWLAEQLTWLAGDAANAIVQEIAGVYGSWSVPAAAIRGNLAEFKTFSSVLRQQVLELDVDTRLHPWRVGLSQMLVSLLMAINDSMARFEMTLTSPESTLPKWTATSLETVWIVLAELDEWPDLHGEMRAMLAAHRSAVSALVLSAGRDEFSESIRWITRHRDVLEFEARRHLAMAMLPELVSGSYALLPFEMLIDRARLLPDTFGYIAHATVQELRADLSVAFRHEQATGPGMLREWMCLVFQALFNPRLVLFSACPHDRRRFFINPGEFAF</sequence>
<feature type="domain" description="Ubiquitin-like" evidence="7">
    <location>
        <begin position="17"/>
        <end position="88"/>
    </location>
</feature>
<dbReference type="PANTHER" id="PTHR11254:SF424">
    <property type="entry name" value="E3 UBIQUITIN-PROTEIN LIGASE UPL5"/>
    <property type="match status" value="1"/>
</dbReference>
<dbReference type="PROSITE" id="PS50237">
    <property type="entry name" value="HECT"/>
    <property type="match status" value="1"/>
</dbReference>
<dbReference type="Gene3D" id="3.90.1750.10">
    <property type="entry name" value="Hect, E3 ligase catalytic domains"/>
    <property type="match status" value="1"/>
</dbReference>
<evidence type="ECO:0000313" key="9">
    <source>
        <dbReference type="EMBL" id="KAF8654546.1"/>
    </source>
</evidence>
<feature type="domain" description="HECT" evidence="8">
    <location>
        <begin position="459"/>
        <end position="520"/>
    </location>
</feature>
<dbReference type="EC" id="2.3.2.26" evidence="3"/>
<keyword evidence="4" id="KW-0808">Transferase</keyword>
<dbReference type="SUPFAM" id="SSF56204">
    <property type="entry name" value="Hect, E3 ligase catalytic domain"/>
    <property type="match status" value="1"/>
</dbReference>
<comment type="caution">
    <text evidence="6">Lacks conserved residue(s) required for the propagation of feature annotation.</text>
</comment>
<dbReference type="InterPro" id="IPR000569">
    <property type="entry name" value="HECT_dom"/>
</dbReference>
<dbReference type="Proteomes" id="UP000636709">
    <property type="component" value="Unassembled WGS sequence"/>
</dbReference>
<dbReference type="PROSITE" id="PS50053">
    <property type="entry name" value="UBIQUITIN_2"/>
    <property type="match status" value="1"/>
</dbReference>
<organism evidence="9 10">
    <name type="scientific">Digitaria exilis</name>
    <dbReference type="NCBI Taxonomy" id="1010633"/>
    <lineage>
        <taxon>Eukaryota</taxon>
        <taxon>Viridiplantae</taxon>
        <taxon>Streptophyta</taxon>
        <taxon>Embryophyta</taxon>
        <taxon>Tracheophyta</taxon>
        <taxon>Spermatophyta</taxon>
        <taxon>Magnoliopsida</taxon>
        <taxon>Liliopsida</taxon>
        <taxon>Poales</taxon>
        <taxon>Poaceae</taxon>
        <taxon>PACMAD clade</taxon>
        <taxon>Panicoideae</taxon>
        <taxon>Panicodae</taxon>
        <taxon>Paniceae</taxon>
        <taxon>Anthephorinae</taxon>
        <taxon>Digitaria</taxon>
    </lineage>
</organism>
<comment type="catalytic activity">
    <reaction evidence="1">
        <text>S-ubiquitinyl-[E2 ubiquitin-conjugating enzyme]-L-cysteine + [acceptor protein]-L-lysine = [E2 ubiquitin-conjugating enzyme]-L-cysteine + N(6)-ubiquitinyl-[acceptor protein]-L-lysine.</text>
        <dbReference type="EC" id="2.3.2.26"/>
    </reaction>
</comment>
<evidence type="ECO:0000259" key="7">
    <source>
        <dbReference type="PROSITE" id="PS50053"/>
    </source>
</evidence>
<dbReference type="SUPFAM" id="SSF54236">
    <property type="entry name" value="Ubiquitin-like"/>
    <property type="match status" value="1"/>
</dbReference>
<dbReference type="GO" id="GO:0006511">
    <property type="term" value="P:ubiquitin-dependent protein catabolic process"/>
    <property type="evidence" value="ECO:0007669"/>
    <property type="project" value="TreeGrafter"/>
</dbReference>
<comment type="pathway">
    <text evidence="2">Protein modification; protein ubiquitination.</text>
</comment>
<dbReference type="InterPro" id="IPR035983">
    <property type="entry name" value="Hect_E3_ubiquitin_ligase"/>
</dbReference>
<dbReference type="GO" id="GO:0000209">
    <property type="term" value="P:protein polyubiquitination"/>
    <property type="evidence" value="ECO:0007669"/>
    <property type="project" value="TreeGrafter"/>
</dbReference>
<keyword evidence="5 6" id="KW-0833">Ubl conjugation pathway</keyword>
<dbReference type="InterPro" id="IPR029071">
    <property type="entry name" value="Ubiquitin-like_domsf"/>
</dbReference>
<comment type="caution">
    <text evidence="9">The sequence shown here is derived from an EMBL/GenBank/DDBJ whole genome shotgun (WGS) entry which is preliminary data.</text>
</comment>
<evidence type="ECO:0000256" key="2">
    <source>
        <dbReference type="ARBA" id="ARBA00004906"/>
    </source>
</evidence>
<dbReference type="GO" id="GO:0061630">
    <property type="term" value="F:ubiquitin protein ligase activity"/>
    <property type="evidence" value="ECO:0007669"/>
    <property type="project" value="UniProtKB-EC"/>
</dbReference>
<reference evidence="9" key="1">
    <citation type="submission" date="2020-07" db="EMBL/GenBank/DDBJ databases">
        <title>Genome sequence and genetic diversity analysis of an under-domesticated orphan crop, white fonio (Digitaria exilis).</title>
        <authorList>
            <person name="Bennetzen J.L."/>
            <person name="Chen S."/>
            <person name="Ma X."/>
            <person name="Wang X."/>
            <person name="Yssel A.E.J."/>
            <person name="Chaluvadi S.R."/>
            <person name="Johnson M."/>
            <person name="Gangashetty P."/>
            <person name="Hamidou F."/>
            <person name="Sanogo M.D."/>
            <person name="Zwaenepoel A."/>
            <person name="Wallace J."/>
            <person name="Van De Peer Y."/>
            <person name="Van Deynze A."/>
        </authorList>
    </citation>
    <scope>NUCLEOTIDE SEQUENCE</scope>
    <source>
        <tissue evidence="9">Leaves</tissue>
    </source>
</reference>
<evidence type="ECO:0000256" key="6">
    <source>
        <dbReference type="PROSITE-ProRule" id="PRU00104"/>
    </source>
</evidence>
<name>A0A835A4G2_9POAL</name>
<dbReference type="EMBL" id="JACEFO010002615">
    <property type="protein sequence ID" value="KAF8654546.1"/>
    <property type="molecule type" value="Genomic_DNA"/>
</dbReference>
<evidence type="ECO:0000313" key="10">
    <source>
        <dbReference type="Proteomes" id="UP000636709"/>
    </source>
</evidence>
<evidence type="ECO:0000259" key="8">
    <source>
        <dbReference type="PROSITE" id="PS50237"/>
    </source>
</evidence>
<evidence type="ECO:0000256" key="3">
    <source>
        <dbReference type="ARBA" id="ARBA00012485"/>
    </source>
</evidence>
<evidence type="ECO:0000256" key="5">
    <source>
        <dbReference type="ARBA" id="ARBA00022786"/>
    </source>
</evidence>
<evidence type="ECO:0000256" key="1">
    <source>
        <dbReference type="ARBA" id="ARBA00000885"/>
    </source>
</evidence>
<dbReference type="GO" id="GO:0005737">
    <property type="term" value="C:cytoplasm"/>
    <property type="evidence" value="ECO:0007669"/>
    <property type="project" value="TreeGrafter"/>
</dbReference>